<gene>
    <name evidence="18" type="ORF">DWY25_16020</name>
</gene>
<dbReference type="SUPFAM" id="SSF56601">
    <property type="entry name" value="beta-lactamase/transpeptidase-like"/>
    <property type="match status" value="1"/>
</dbReference>
<dbReference type="PANTHER" id="PTHR21581">
    <property type="entry name" value="D-ALANYL-D-ALANINE CARBOXYPEPTIDASE"/>
    <property type="match status" value="1"/>
</dbReference>
<evidence type="ECO:0000256" key="6">
    <source>
        <dbReference type="ARBA" id="ARBA00022670"/>
    </source>
</evidence>
<comment type="pathway">
    <text evidence="2">Cell wall biogenesis; peptidoglycan biosynthesis.</text>
</comment>
<evidence type="ECO:0000256" key="1">
    <source>
        <dbReference type="ARBA" id="ARBA00003217"/>
    </source>
</evidence>
<name>A0A412FJ88_9FIRM</name>
<dbReference type="InterPro" id="IPR015956">
    <property type="entry name" value="Peniciliin-bd_prot_C_sf"/>
</dbReference>
<feature type="active site" description="Proton acceptor" evidence="13">
    <location>
        <position position="62"/>
    </location>
</feature>
<dbReference type="Pfam" id="PF00768">
    <property type="entry name" value="Peptidase_S11"/>
    <property type="match status" value="1"/>
</dbReference>
<keyword evidence="19" id="KW-1185">Reference proteome</keyword>
<evidence type="ECO:0000256" key="13">
    <source>
        <dbReference type="PIRSR" id="PIRSR618044-1"/>
    </source>
</evidence>
<sequence>MKKLASIVIALSLFLVSVHATTSQGVDLTPSAKAAILIDYETGQILYEKNSSAKLYPASMTKMMSLLLVVEAIHNGKLSWDTEVTASAHASSMGGSQIFLETGEVMTVEDLYKASTVASANDAIVALAEKVGGSEENFAAMMNEKAEQLGLEQTHFVNATGLHDDNHYSCAKDMAAIGRALIQEGQDDILRFTSTYDDYIRADTENKFWLVNTNKLIRTYQGMDGLKTGYTTQSMYCITVTAKRDGLRLIGVAMGEPTRDVRNSEASALLDYGFSTYGYQIEMEKGTPVTTIKVDNGKPDEVRLVTKEAIGHIVAKGAQSALINTEIVLDKKKAPIQAGETVGRVILHFEDGTQIGQDLVAEEAIMPLDFIDILLKTWKKLLF</sequence>
<dbReference type="GO" id="GO:0009252">
    <property type="term" value="P:peptidoglycan biosynthetic process"/>
    <property type="evidence" value="ECO:0007669"/>
    <property type="project" value="UniProtKB-UniPathway"/>
</dbReference>
<evidence type="ECO:0000256" key="3">
    <source>
        <dbReference type="ARBA" id="ARBA00007164"/>
    </source>
</evidence>
<keyword evidence="6" id="KW-0645">Protease</keyword>
<dbReference type="GO" id="GO:0006508">
    <property type="term" value="P:proteolysis"/>
    <property type="evidence" value="ECO:0007669"/>
    <property type="project" value="UniProtKB-KW"/>
</dbReference>
<dbReference type="AlphaFoldDB" id="A0A412FJ88"/>
<dbReference type="Proteomes" id="UP000284178">
    <property type="component" value="Unassembled WGS sequence"/>
</dbReference>
<comment type="similarity">
    <text evidence="3 15">Belongs to the peptidase S11 family.</text>
</comment>
<protein>
    <recommendedName>
        <fullName evidence="4">serine-type D-Ala-D-Ala carboxypeptidase</fullName>
        <ecNumber evidence="4">3.4.16.4</ecNumber>
    </recommendedName>
</protein>
<dbReference type="GO" id="GO:0008360">
    <property type="term" value="P:regulation of cell shape"/>
    <property type="evidence" value="ECO:0007669"/>
    <property type="project" value="UniProtKB-KW"/>
</dbReference>
<keyword evidence="11" id="KW-0961">Cell wall biogenesis/degradation</keyword>
<keyword evidence="7 16" id="KW-0732">Signal</keyword>
<proteinExistence type="inferred from homology"/>
<feature type="domain" description="Peptidase S11 D-Ala-D-Ala carboxypeptidase A C-terminal" evidence="17">
    <location>
        <begin position="277"/>
        <end position="367"/>
    </location>
</feature>
<dbReference type="Gene3D" id="3.40.710.10">
    <property type="entry name" value="DD-peptidase/beta-lactamase superfamily"/>
    <property type="match status" value="1"/>
</dbReference>
<dbReference type="SUPFAM" id="SSF69189">
    <property type="entry name" value="Penicillin-binding protein associated domain"/>
    <property type="match status" value="1"/>
</dbReference>
<feature type="active site" evidence="13">
    <location>
        <position position="119"/>
    </location>
</feature>
<dbReference type="InterPro" id="IPR037167">
    <property type="entry name" value="Peptidase_S11_C_sf"/>
</dbReference>
<feature type="active site" description="Acyl-ester intermediate" evidence="13">
    <location>
        <position position="59"/>
    </location>
</feature>
<evidence type="ECO:0000256" key="15">
    <source>
        <dbReference type="RuleBase" id="RU004016"/>
    </source>
</evidence>
<comment type="catalytic activity">
    <reaction evidence="12">
        <text>Preferential cleavage: (Ac)2-L-Lys-D-Ala-|-D-Ala. Also transpeptidation of peptidyl-alanyl moieties that are N-acyl substituents of D-alanine.</text>
        <dbReference type="EC" id="3.4.16.4"/>
    </reaction>
</comment>
<evidence type="ECO:0000256" key="9">
    <source>
        <dbReference type="ARBA" id="ARBA00022960"/>
    </source>
</evidence>
<dbReference type="InterPro" id="IPR018044">
    <property type="entry name" value="Peptidase_S11"/>
</dbReference>
<keyword evidence="9" id="KW-0133">Cell shape</keyword>
<dbReference type="Pfam" id="PF07943">
    <property type="entry name" value="PBP5_C"/>
    <property type="match status" value="1"/>
</dbReference>
<evidence type="ECO:0000256" key="2">
    <source>
        <dbReference type="ARBA" id="ARBA00004752"/>
    </source>
</evidence>
<evidence type="ECO:0000256" key="7">
    <source>
        <dbReference type="ARBA" id="ARBA00022729"/>
    </source>
</evidence>
<dbReference type="RefSeq" id="WP_006060607.1">
    <property type="nucleotide sequence ID" value="NZ_CABJCV010000028.1"/>
</dbReference>
<evidence type="ECO:0000313" key="19">
    <source>
        <dbReference type="Proteomes" id="UP000284178"/>
    </source>
</evidence>
<dbReference type="EMBL" id="QRUP01000028">
    <property type="protein sequence ID" value="RGR68213.1"/>
    <property type="molecule type" value="Genomic_DNA"/>
</dbReference>
<evidence type="ECO:0000256" key="11">
    <source>
        <dbReference type="ARBA" id="ARBA00023316"/>
    </source>
</evidence>
<evidence type="ECO:0000256" key="14">
    <source>
        <dbReference type="PIRSR" id="PIRSR618044-2"/>
    </source>
</evidence>
<dbReference type="GO" id="GO:0009002">
    <property type="term" value="F:serine-type D-Ala-D-Ala carboxypeptidase activity"/>
    <property type="evidence" value="ECO:0007669"/>
    <property type="project" value="UniProtKB-EC"/>
</dbReference>
<evidence type="ECO:0000256" key="16">
    <source>
        <dbReference type="SAM" id="SignalP"/>
    </source>
</evidence>
<comment type="caution">
    <text evidence="18">The sequence shown here is derived from an EMBL/GenBank/DDBJ whole genome shotgun (WGS) entry which is preliminary data.</text>
</comment>
<dbReference type="InterPro" id="IPR012907">
    <property type="entry name" value="Peptidase_S11_C"/>
</dbReference>
<dbReference type="InterPro" id="IPR001967">
    <property type="entry name" value="Peptidase_S11_N"/>
</dbReference>
<dbReference type="EC" id="3.4.16.4" evidence="4"/>
<dbReference type="PANTHER" id="PTHR21581:SF6">
    <property type="entry name" value="TRAFFICKING PROTEIN PARTICLE COMPLEX SUBUNIT 12"/>
    <property type="match status" value="1"/>
</dbReference>
<feature type="signal peptide" evidence="16">
    <location>
        <begin position="1"/>
        <end position="20"/>
    </location>
</feature>
<dbReference type="UniPathway" id="UPA00219"/>
<reference evidence="18 19" key="1">
    <citation type="submission" date="2018-08" db="EMBL/GenBank/DDBJ databases">
        <title>A genome reference for cultivated species of the human gut microbiota.</title>
        <authorList>
            <person name="Zou Y."/>
            <person name="Xue W."/>
            <person name="Luo G."/>
        </authorList>
    </citation>
    <scope>NUCLEOTIDE SEQUENCE [LARGE SCALE GENOMIC DNA]</scope>
    <source>
        <strain evidence="18 19">AF24-29</strain>
    </source>
</reference>
<evidence type="ECO:0000256" key="10">
    <source>
        <dbReference type="ARBA" id="ARBA00022984"/>
    </source>
</evidence>
<keyword evidence="10" id="KW-0573">Peptidoglycan synthesis</keyword>
<evidence type="ECO:0000256" key="8">
    <source>
        <dbReference type="ARBA" id="ARBA00022801"/>
    </source>
</evidence>
<keyword evidence="5 18" id="KW-0121">Carboxypeptidase</keyword>
<evidence type="ECO:0000256" key="12">
    <source>
        <dbReference type="ARBA" id="ARBA00034000"/>
    </source>
</evidence>
<accession>A0A412FJ88</accession>
<evidence type="ECO:0000313" key="18">
    <source>
        <dbReference type="EMBL" id="RGR68213.1"/>
    </source>
</evidence>
<evidence type="ECO:0000259" key="17">
    <source>
        <dbReference type="SMART" id="SM00936"/>
    </source>
</evidence>
<feature type="chain" id="PRO_5038706458" description="serine-type D-Ala-D-Ala carboxypeptidase" evidence="16">
    <location>
        <begin position="21"/>
        <end position="383"/>
    </location>
</feature>
<dbReference type="GO" id="GO:0071555">
    <property type="term" value="P:cell wall organization"/>
    <property type="evidence" value="ECO:0007669"/>
    <property type="project" value="UniProtKB-KW"/>
</dbReference>
<dbReference type="InterPro" id="IPR012338">
    <property type="entry name" value="Beta-lactam/transpept-like"/>
</dbReference>
<organism evidence="18 19">
    <name type="scientific">Holdemania filiformis</name>
    <dbReference type="NCBI Taxonomy" id="61171"/>
    <lineage>
        <taxon>Bacteria</taxon>
        <taxon>Bacillati</taxon>
        <taxon>Bacillota</taxon>
        <taxon>Erysipelotrichia</taxon>
        <taxon>Erysipelotrichales</taxon>
        <taxon>Erysipelotrichaceae</taxon>
        <taxon>Holdemania</taxon>
    </lineage>
</organism>
<evidence type="ECO:0000256" key="5">
    <source>
        <dbReference type="ARBA" id="ARBA00022645"/>
    </source>
</evidence>
<dbReference type="Gene3D" id="2.60.410.10">
    <property type="entry name" value="D-Ala-D-Ala carboxypeptidase, C-terminal domain"/>
    <property type="match status" value="1"/>
</dbReference>
<comment type="function">
    <text evidence="1">Removes C-terminal D-alanyl residues from sugar-peptide cell wall precursors.</text>
</comment>
<keyword evidence="8" id="KW-0378">Hydrolase</keyword>
<dbReference type="GeneID" id="83016904"/>
<evidence type="ECO:0000256" key="4">
    <source>
        <dbReference type="ARBA" id="ARBA00012448"/>
    </source>
</evidence>
<dbReference type="SMART" id="SM00936">
    <property type="entry name" value="PBP5_C"/>
    <property type="match status" value="1"/>
</dbReference>
<feature type="binding site" evidence="14">
    <location>
        <position position="227"/>
    </location>
    <ligand>
        <name>substrate</name>
    </ligand>
</feature>
<dbReference type="PRINTS" id="PR00725">
    <property type="entry name" value="DADACBPTASE1"/>
</dbReference>